<evidence type="ECO:0000256" key="2">
    <source>
        <dbReference type="ARBA" id="ARBA00023002"/>
    </source>
</evidence>
<dbReference type="PRINTS" id="PR00081">
    <property type="entry name" value="GDHRDH"/>
</dbReference>
<name>A0A0Q0BV61_PSEAP</name>
<evidence type="ECO:0000313" key="5">
    <source>
        <dbReference type="EMBL" id="RMO63675.1"/>
    </source>
</evidence>
<dbReference type="SUPFAM" id="SSF51735">
    <property type="entry name" value="NAD(P)-binding Rossmann-fold domains"/>
    <property type="match status" value="1"/>
</dbReference>
<reference evidence="5 6" key="1">
    <citation type="submission" date="2018-08" db="EMBL/GenBank/DDBJ databases">
        <title>Recombination of ecologically and evolutionarily significant loci maintains genetic cohesion in the Pseudomonas syringae species complex.</title>
        <authorList>
            <person name="Dillon M."/>
            <person name="Thakur S."/>
            <person name="Almeida R.N.D."/>
            <person name="Weir B.S."/>
            <person name="Guttman D.S."/>
        </authorList>
    </citation>
    <scope>NUCLEOTIDE SEQUENCE [LARGE SCALE GENOMIC DNA]</scope>
    <source>
        <strain evidence="5 6">ICMP 4388</strain>
    </source>
</reference>
<gene>
    <name evidence="5" type="ORF">ALQ37_01336</name>
</gene>
<sequence length="347" mass="38153">MNIQGLSLGRQPRHDNGEWRQKNFSKTGAFRGQVGALGECHLFIVWAMYALSEVLNGQSTFEDKTAFAPLLPRQGSRMKKTVLITGASSGFGLMLATHLHQQGFNVVGTSRYPERYASSVPFKLLRLDVDDDGSIQSFTEALFKNITTLDVLVNNAGYMVTGLAEETPIETGRQQFETNFWGTVKVTNAVLPHLRQQKAGQIITVSSMVGLIGPPNLSYYSASKHAVEGYFKSLRFELSQFNIHVSVIEPGWFKTNLGGNAISVAGSQIADYDNYRKKVNVVTQKGIDEAESPQAVVNAIVNVIATKKPPFSHPVAKMAGMILFLQRYLPSLFESAIFKSIASGKKL</sequence>
<comment type="caution">
    <text evidence="5">The sequence shown here is derived from an EMBL/GenBank/DDBJ whole genome shotgun (WGS) entry which is preliminary data.</text>
</comment>
<organism evidence="5 6">
    <name type="scientific">Pseudomonas syringae pv. aptata</name>
    <dbReference type="NCBI Taxonomy" id="83167"/>
    <lineage>
        <taxon>Bacteria</taxon>
        <taxon>Pseudomonadati</taxon>
        <taxon>Pseudomonadota</taxon>
        <taxon>Gammaproteobacteria</taxon>
        <taxon>Pseudomonadales</taxon>
        <taxon>Pseudomonadaceae</taxon>
        <taxon>Pseudomonas</taxon>
        <taxon>Pseudomonas syringae</taxon>
    </lineage>
</organism>
<comment type="similarity">
    <text evidence="1 3">Belongs to the short-chain dehydrogenases/reductases (SDR) family.</text>
</comment>
<dbReference type="EMBL" id="RBPX01000222">
    <property type="protein sequence ID" value="RMO63675.1"/>
    <property type="molecule type" value="Genomic_DNA"/>
</dbReference>
<accession>A0A0Q0BV61</accession>
<feature type="region of interest" description="Disordered" evidence="4">
    <location>
        <begin position="1"/>
        <end position="20"/>
    </location>
</feature>
<dbReference type="PANTHER" id="PTHR43976:SF16">
    <property type="entry name" value="SHORT-CHAIN DEHYDROGENASE_REDUCTASE FAMILY PROTEIN"/>
    <property type="match status" value="1"/>
</dbReference>
<evidence type="ECO:0000256" key="1">
    <source>
        <dbReference type="ARBA" id="ARBA00006484"/>
    </source>
</evidence>
<evidence type="ECO:0000256" key="3">
    <source>
        <dbReference type="RuleBase" id="RU000363"/>
    </source>
</evidence>
<dbReference type="Gene3D" id="3.40.50.720">
    <property type="entry name" value="NAD(P)-binding Rossmann-like Domain"/>
    <property type="match status" value="1"/>
</dbReference>
<dbReference type="Proteomes" id="UP000274541">
    <property type="component" value="Unassembled WGS sequence"/>
</dbReference>
<keyword evidence="2" id="KW-0560">Oxidoreductase</keyword>
<protein>
    <submittedName>
        <fullName evidence="5">Short-chain dehydrogenase/reductase family oxidoreductase</fullName>
    </submittedName>
</protein>
<dbReference type="GO" id="GO:0016491">
    <property type="term" value="F:oxidoreductase activity"/>
    <property type="evidence" value="ECO:0007669"/>
    <property type="project" value="UniProtKB-KW"/>
</dbReference>
<dbReference type="PRINTS" id="PR00080">
    <property type="entry name" value="SDRFAMILY"/>
</dbReference>
<dbReference type="InterPro" id="IPR036291">
    <property type="entry name" value="NAD(P)-bd_dom_sf"/>
</dbReference>
<proteinExistence type="inferred from homology"/>
<dbReference type="CDD" id="cd05374">
    <property type="entry name" value="17beta-HSD-like_SDR_c"/>
    <property type="match status" value="1"/>
</dbReference>
<dbReference type="InterPro" id="IPR051911">
    <property type="entry name" value="SDR_oxidoreductase"/>
</dbReference>
<evidence type="ECO:0000313" key="6">
    <source>
        <dbReference type="Proteomes" id="UP000274541"/>
    </source>
</evidence>
<dbReference type="PROSITE" id="PS00061">
    <property type="entry name" value="ADH_SHORT"/>
    <property type="match status" value="1"/>
</dbReference>
<evidence type="ECO:0000256" key="4">
    <source>
        <dbReference type="SAM" id="MobiDB-lite"/>
    </source>
</evidence>
<dbReference type="AlphaFoldDB" id="A0A0Q0BV61"/>
<dbReference type="PANTHER" id="PTHR43976">
    <property type="entry name" value="SHORT CHAIN DEHYDROGENASE"/>
    <property type="match status" value="1"/>
</dbReference>
<dbReference type="InterPro" id="IPR020904">
    <property type="entry name" value="Sc_DH/Rdtase_CS"/>
</dbReference>
<dbReference type="Pfam" id="PF00106">
    <property type="entry name" value="adh_short"/>
    <property type="match status" value="1"/>
</dbReference>
<dbReference type="RefSeq" id="WP_010421428.1">
    <property type="nucleotide sequence ID" value="NZ_JBPDUT010000002.1"/>
</dbReference>
<dbReference type="InterPro" id="IPR002347">
    <property type="entry name" value="SDR_fam"/>
</dbReference>